<dbReference type="PANTHER" id="PTHR46638:SF1">
    <property type="entry name" value="CORRINOID ADENOSYLTRANSFERASE"/>
    <property type="match status" value="1"/>
</dbReference>
<dbReference type="STRING" id="1798649.A3B13_03855"/>
<dbReference type="GO" id="GO:0009236">
    <property type="term" value="P:cobalamin biosynthetic process"/>
    <property type="evidence" value="ECO:0007669"/>
    <property type="project" value="InterPro"/>
</dbReference>
<sequence>MIIVFTGNGKGKTTASLGQMVRVLGRGKSALMLQFIKGPWRSGEDDFAEKFNVHSPKFKVLKLGLGFVGILGDKLPREEHQKAAENALELFKKEVAAGKWYLIVLDEINVAVSLGLLKAEQVLEAVKDYPKDKLLIMSGRGAPQEFIALADLATEMKEIKHPFNYGELAKLGVEF</sequence>
<dbReference type="InterPro" id="IPR003724">
    <property type="entry name" value="CblAdoTrfase_CobA"/>
</dbReference>
<dbReference type="GO" id="GO:0008817">
    <property type="term" value="F:corrinoid adenosyltransferase activity"/>
    <property type="evidence" value="ECO:0007669"/>
    <property type="project" value="InterPro"/>
</dbReference>
<organism evidence="1 2">
    <name type="scientific">Candidatus Liptonbacteria bacterium RIFCSPLOWO2_01_FULL_45_15</name>
    <dbReference type="NCBI Taxonomy" id="1798649"/>
    <lineage>
        <taxon>Bacteria</taxon>
        <taxon>Candidatus Liptoniibacteriota</taxon>
    </lineage>
</organism>
<proteinExistence type="predicted"/>
<gene>
    <name evidence="1" type="ORF">A3B13_03855</name>
</gene>
<dbReference type="SUPFAM" id="SSF52540">
    <property type="entry name" value="P-loop containing nucleoside triphosphate hydrolases"/>
    <property type="match status" value="1"/>
</dbReference>
<comment type="caution">
    <text evidence="1">The sequence shown here is derived from an EMBL/GenBank/DDBJ whole genome shotgun (WGS) entry which is preliminary data.</text>
</comment>
<dbReference type="InterPro" id="IPR027417">
    <property type="entry name" value="P-loop_NTPase"/>
</dbReference>
<dbReference type="Proteomes" id="UP000176287">
    <property type="component" value="Unassembled WGS sequence"/>
</dbReference>
<evidence type="ECO:0000313" key="2">
    <source>
        <dbReference type="Proteomes" id="UP000176287"/>
    </source>
</evidence>
<dbReference type="AlphaFoldDB" id="A0A1G2CHN0"/>
<protein>
    <recommendedName>
        <fullName evidence="3">Cob(I)yrinic acid a,c-diamide adenosyltransferase</fullName>
    </recommendedName>
</protein>
<dbReference type="GO" id="GO:0005524">
    <property type="term" value="F:ATP binding"/>
    <property type="evidence" value="ECO:0007669"/>
    <property type="project" value="InterPro"/>
</dbReference>
<dbReference type="Pfam" id="PF02572">
    <property type="entry name" value="CobA_CobO_BtuR"/>
    <property type="match status" value="1"/>
</dbReference>
<dbReference type="Gene3D" id="3.40.50.300">
    <property type="entry name" value="P-loop containing nucleotide triphosphate hydrolases"/>
    <property type="match status" value="1"/>
</dbReference>
<evidence type="ECO:0008006" key="3">
    <source>
        <dbReference type="Google" id="ProtNLM"/>
    </source>
</evidence>
<dbReference type="PIRSF" id="PIRSF015617">
    <property type="entry name" value="Adensltrnsf_CobA"/>
    <property type="match status" value="1"/>
</dbReference>
<dbReference type="PANTHER" id="PTHR46638">
    <property type="entry name" value="CORRINOID ADENOSYLTRANSFERASE"/>
    <property type="match status" value="1"/>
</dbReference>
<evidence type="ECO:0000313" key="1">
    <source>
        <dbReference type="EMBL" id="OGZ00896.1"/>
    </source>
</evidence>
<name>A0A1G2CHN0_9BACT</name>
<reference evidence="1 2" key="1">
    <citation type="journal article" date="2016" name="Nat. Commun.">
        <title>Thousands of microbial genomes shed light on interconnected biogeochemical processes in an aquifer system.</title>
        <authorList>
            <person name="Anantharaman K."/>
            <person name="Brown C.T."/>
            <person name="Hug L.A."/>
            <person name="Sharon I."/>
            <person name="Castelle C.J."/>
            <person name="Probst A.J."/>
            <person name="Thomas B.C."/>
            <person name="Singh A."/>
            <person name="Wilkins M.J."/>
            <person name="Karaoz U."/>
            <person name="Brodie E.L."/>
            <person name="Williams K.H."/>
            <person name="Hubbard S.S."/>
            <person name="Banfield J.F."/>
        </authorList>
    </citation>
    <scope>NUCLEOTIDE SEQUENCE [LARGE SCALE GENOMIC DNA]</scope>
</reference>
<dbReference type="EMBL" id="MHKZ01000011">
    <property type="protein sequence ID" value="OGZ00896.1"/>
    <property type="molecule type" value="Genomic_DNA"/>
</dbReference>
<accession>A0A1G2CHN0</accession>